<evidence type="ECO:0000256" key="1">
    <source>
        <dbReference type="SAM" id="Phobius"/>
    </source>
</evidence>
<feature type="transmembrane region" description="Helical" evidence="1">
    <location>
        <begin position="113"/>
        <end position="133"/>
    </location>
</feature>
<dbReference type="EMBL" id="JANVFS010000004">
    <property type="protein sequence ID" value="KAJ4492871.1"/>
    <property type="molecule type" value="Genomic_DNA"/>
</dbReference>
<comment type="caution">
    <text evidence="2">The sequence shown here is derived from an EMBL/GenBank/DDBJ whole genome shotgun (WGS) entry which is preliminary data.</text>
</comment>
<dbReference type="PANTHER" id="PTHR28026">
    <property type="entry name" value="DUF962 DOMAIN PROTEIN (AFU_ORTHOLOGUE AFUA_8G05310)"/>
    <property type="match status" value="1"/>
</dbReference>
<evidence type="ECO:0008006" key="4">
    <source>
        <dbReference type="Google" id="ProtNLM"/>
    </source>
</evidence>
<gene>
    <name evidence="2" type="ORF">C8J55DRAFT_217088</name>
</gene>
<feature type="transmembrane region" description="Helical" evidence="1">
    <location>
        <begin position="145"/>
        <end position="166"/>
    </location>
</feature>
<dbReference type="PANTHER" id="PTHR28026:SF9">
    <property type="entry name" value="2-HYDROXY-PALMITIC ACID DIOXYGENASE MPO1"/>
    <property type="match status" value="1"/>
</dbReference>
<reference evidence="2" key="1">
    <citation type="submission" date="2022-08" db="EMBL/GenBank/DDBJ databases">
        <authorList>
            <consortium name="DOE Joint Genome Institute"/>
            <person name="Min B."/>
            <person name="Riley R."/>
            <person name="Sierra-Patev S."/>
            <person name="Naranjo-Ortiz M."/>
            <person name="Looney B."/>
            <person name="Konkel Z."/>
            <person name="Slot J.C."/>
            <person name="Sakamoto Y."/>
            <person name="Steenwyk J.L."/>
            <person name="Rokas A."/>
            <person name="Carro J."/>
            <person name="Camarero S."/>
            <person name="Ferreira P."/>
            <person name="Molpeceres G."/>
            <person name="Ruiz-Duenas F.J."/>
            <person name="Serrano A."/>
            <person name="Henrissat B."/>
            <person name="Drula E."/>
            <person name="Hughes K.W."/>
            <person name="Mata J.L."/>
            <person name="Ishikawa N.K."/>
            <person name="Vargas-Isla R."/>
            <person name="Ushijima S."/>
            <person name="Smith C.A."/>
            <person name="Ahrendt S."/>
            <person name="Andreopoulos W."/>
            <person name="He G."/>
            <person name="Labutti K."/>
            <person name="Lipzen A."/>
            <person name="Ng V."/>
            <person name="Sandor L."/>
            <person name="Barry K."/>
            <person name="Martinez A.T."/>
            <person name="Xiao Y."/>
            <person name="Gibbons J.G."/>
            <person name="Terashima K."/>
            <person name="Hibbett D.S."/>
            <person name="Grigoriev I.V."/>
        </authorList>
    </citation>
    <scope>NUCLEOTIDE SEQUENCE</scope>
    <source>
        <strain evidence="2">Sp2 HRB7682 ss15</strain>
    </source>
</reference>
<feature type="transmembrane region" description="Helical" evidence="1">
    <location>
        <begin position="25"/>
        <end position="46"/>
    </location>
</feature>
<dbReference type="InterPro" id="IPR009305">
    <property type="entry name" value="Mpo1-like"/>
</dbReference>
<proteinExistence type="predicted"/>
<accession>A0A9W9AXQ2</accession>
<dbReference type="Pfam" id="PF06127">
    <property type="entry name" value="Mpo1-like"/>
    <property type="match status" value="1"/>
</dbReference>
<dbReference type="AlphaFoldDB" id="A0A9W9AXQ2"/>
<dbReference type="Proteomes" id="UP001150238">
    <property type="component" value="Unassembled WGS sequence"/>
</dbReference>
<sequence length="198" mass="22524">MSRSIFDVNTQLTFYGAYHNNKINILIHVICVPLIMWSAMVLLASAPHPSFLPEYHQEFNKWLVFELNYPAILFAVYETYYFILEPVAALLYAPQFTLSLLTATAFAQRSDHLTVAITMQTISWIAQFLGHGVAEKRAPALLDNLVGALVLAPFFVHLEILFALGYRPDMHKRLVNDVGTEIARIKKIEGDKRRSKSQ</sequence>
<name>A0A9W9AXQ2_9AGAR</name>
<keyword evidence="1" id="KW-0472">Membrane</keyword>
<keyword evidence="1" id="KW-1133">Transmembrane helix</keyword>
<dbReference type="GO" id="GO:0005783">
    <property type="term" value="C:endoplasmic reticulum"/>
    <property type="evidence" value="ECO:0007669"/>
    <property type="project" value="TreeGrafter"/>
</dbReference>
<evidence type="ECO:0000313" key="3">
    <source>
        <dbReference type="Proteomes" id="UP001150238"/>
    </source>
</evidence>
<keyword evidence="1" id="KW-0812">Transmembrane</keyword>
<dbReference type="GO" id="GO:0016020">
    <property type="term" value="C:membrane"/>
    <property type="evidence" value="ECO:0007669"/>
    <property type="project" value="GOC"/>
</dbReference>
<organism evidence="2 3">
    <name type="scientific">Lentinula lateritia</name>
    <dbReference type="NCBI Taxonomy" id="40482"/>
    <lineage>
        <taxon>Eukaryota</taxon>
        <taxon>Fungi</taxon>
        <taxon>Dikarya</taxon>
        <taxon>Basidiomycota</taxon>
        <taxon>Agaricomycotina</taxon>
        <taxon>Agaricomycetes</taxon>
        <taxon>Agaricomycetidae</taxon>
        <taxon>Agaricales</taxon>
        <taxon>Marasmiineae</taxon>
        <taxon>Omphalotaceae</taxon>
        <taxon>Lentinula</taxon>
    </lineage>
</organism>
<reference evidence="2" key="2">
    <citation type="journal article" date="2023" name="Proc. Natl. Acad. Sci. U.S.A.">
        <title>A global phylogenomic analysis of the shiitake genus Lentinula.</title>
        <authorList>
            <person name="Sierra-Patev S."/>
            <person name="Min B."/>
            <person name="Naranjo-Ortiz M."/>
            <person name="Looney B."/>
            <person name="Konkel Z."/>
            <person name="Slot J.C."/>
            <person name="Sakamoto Y."/>
            <person name="Steenwyk J.L."/>
            <person name="Rokas A."/>
            <person name="Carro J."/>
            <person name="Camarero S."/>
            <person name="Ferreira P."/>
            <person name="Molpeceres G."/>
            <person name="Ruiz-Duenas F.J."/>
            <person name="Serrano A."/>
            <person name="Henrissat B."/>
            <person name="Drula E."/>
            <person name="Hughes K.W."/>
            <person name="Mata J.L."/>
            <person name="Ishikawa N.K."/>
            <person name="Vargas-Isla R."/>
            <person name="Ushijima S."/>
            <person name="Smith C.A."/>
            <person name="Donoghue J."/>
            <person name="Ahrendt S."/>
            <person name="Andreopoulos W."/>
            <person name="He G."/>
            <person name="LaButti K."/>
            <person name="Lipzen A."/>
            <person name="Ng V."/>
            <person name="Riley R."/>
            <person name="Sandor L."/>
            <person name="Barry K."/>
            <person name="Martinez A.T."/>
            <person name="Xiao Y."/>
            <person name="Gibbons J.G."/>
            <person name="Terashima K."/>
            <person name="Grigoriev I.V."/>
            <person name="Hibbett D."/>
        </authorList>
    </citation>
    <scope>NUCLEOTIDE SEQUENCE</scope>
    <source>
        <strain evidence="2">Sp2 HRB7682 ss15</strain>
    </source>
</reference>
<protein>
    <recommendedName>
        <fullName evidence="4">DUF962-domain-containing protein</fullName>
    </recommendedName>
</protein>
<dbReference type="GO" id="GO:0046521">
    <property type="term" value="P:sphingoid catabolic process"/>
    <property type="evidence" value="ECO:0007669"/>
    <property type="project" value="TreeGrafter"/>
</dbReference>
<feature type="transmembrane region" description="Helical" evidence="1">
    <location>
        <begin position="67"/>
        <end position="83"/>
    </location>
</feature>
<evidence type="ECO:0000313" key="2">
    <source>
        <dbReference type="EMBL" id="KAJ4492871.1"/>
    </source>
</evidence>